<evidence type="ECO:0000313" key="2">
    <source>
        <dbReference type="Proteomes" id="UP001207337"/>
    </source>
</evidence>
<organism evidence="1 2">
    <name type="scientific">Fodinibius salicampi</name>
    <dbReference type="NCBI Taxonomy" id="1920655"/>
    <lineage>
        <taxon>Bacteria</taxon>
        <taxon>Pseudomonadati</taxon>
        <taxon>Balneolota</taxon>
        <taxon>Balneolia</taxon>
        <taxon>Balneolales</taxon>
        <taxon>Balneolaceae</taxon>
        <taxon>Fodinibius</taxon>
    </lineage>
</organism>
<dbReference type="EMBL" id="JAJNDC010000003">
    <property type="protein sequence ID" value="MCW9713496.1"/>
    <property type="molecule type" value="Genomic_DNA"/>
</dbReference>
<name>A0ABT3Q082_9BACT</name>
<dbReference type="Proteomes" id="UP001207337">
    <property type="component" value="Unassembled WGS sequence"/>
</dbReference>
<evidence type="ECO:0000313" key="1">
    <source>
        <dbReference type="EMBL" id="MCW9713496.1"/>
    </source>
</evidence>
<accession>A0ABT3Q082</accession>
<keyword evidence="2" id="KW-1185">Reference proteome</keyword>
<proteinExistence type="predicted"/>
<sequence length="282" mass="33649">MEYDQSLQFQGQKYHFKTWYEQFANKYEELAEKDGVLKAFSSLSQMRIEIDNKLDSLKDELELFSQMISDILQPDFEIDSKTNIDALYSEISIASKLTFSKYTIGDFNIGAMDRERLQEKLKEYLKVTDQKSNKGLLYQVPLAYKKRYIADKLYHQMKAINYLIEKLISEDYPKSVPKLEINKGELEAFLLDKKETRGTNTPEEFFRDIYTILLEINRKDKKDSELFRKDGSLIIKRATEYALEQEDYFEKWGKDEENEDKGFVFEWHEKKFKEIYEALFKN</sequence>
<gene>
    <name evidence="1" type="ORF">LQ318_11335</name>
</gene>
<protein>
    <submittedName>
        <fullName evidence="1">Uncharacterized protein</fullName>
    </submittedName>
</protein>
<dbReference type="RefSeq" id="WP_265790217.1">
    <property type="nucleotide sequence ID" value="NZ_BAABRS010000003.1"/>
</dbReference>
<comment type="caution">
    <text evidence="1">The sequence shown here is derived from an EMBL/GenBank/DDBJ whole genome shotgun (WGS) entry which is preliminary data.</text>
</comment>
<reference evidence="1 2" key="1">
    <citation type="submission" date="2021-11" db="EMBL/GenBank/DDBJ databases">
        <title>Aliifidinibius sp. nov., a new bacterium isolated from saline soil.</title>
        <authorList>
            <person name="Galisteo C."/>
            <person name="De La Haba R."/>
            <person name="Sanchez-Porro C."/>
            <person name="Ventosa A."/>
        </authorList>
    </citation>
    <scope>NUCLEOTIDE SEQUENCE [LARGE SCALE GENOMIC DNA]</scope>
    <source>
        <strain evidence="1 2">KACC 190600</strain>
    </source>
</reference>